<protein>
    <submittedName>
        <fullName evidence="1">Uncharacterized protein</fullName>
    </submittedName>
</protein>
<reference evidence="1" key="1">
    <citation type="journal article" date="2016" name="Genome Announc.">
        <title>Draft Genome Sequence of the Syntrophic Lactate-Degrading Bacterium Tepidanaerobacter syntrophicus JLT.</title>
        <authorList>
            <person name="Matsuura N."/>
            <person name="Ohashi A."/>
            <person name="Tourlousse D.M."/>
            <person name="Sekiguchi Y."/>
        </authorList>
    </citation>
    <scope>NUCLEOTIDE SEQUENCE [LARGE SCALE GENOMIC DNA]</scope>
    <source>
        <strain evidence="1">JL</strain>
    </source>
</reference>
<accession>A0A0U9HIM0</accession>
<dbReference type="Proteomes" id="UP000062160">
    <property type="component" value="Unassembled WGS sequence"/>
</dbReference>
<dbReference type="AlphaFoldDB" id="A0A0U9HIM0"/>
<evidence type="ECO:0000313" key="1">
    <source>
        <dbReference type="EMBL" id="GAQ25748.1"/>
    </source>
</evidence>
<dbReference type="STRING" id="224999.GCA_001485475_01784"/>
<dbReference type="RefSeq" id="WP_059033207.1">
    <property type="nucleotide sequence ID" value="NZ_DF977002.1"/>
</dbReference>
<keyword evidence="2" id="KW-1185">Reference proteome</keyword>
<dbReference type="EMBL" id="DF977002">
    <property type="protein sequence ID" value="GAQ25748.1"/>
    <property type="molecule type" value="Genomic_DNA"/>
</dbReference>
<evidence type="ECO:0000313" key="2">
    <source>
        <dbReference type="Proteomes" id="UP000062160"/>
    </source>
</evidence>
<proteinExistence type="predicted"/>
<organism evidence="1">
    <name type="scientific">Tepidanaerobacter syntrophicus</name>
    <dbReference type="NCBI Taxonomy" id="224999"/>
    <lineage>
        <taxon>Bacteria</taxon>
        <taxon>Bacillati</taxon>
        <taxon>Bacillota</taxon>
        <taxon>Clostridia</taxon>
        <taxon>Thermosediminibacterales</taxon>
        <taxon>Tepidanaerobacteraceae</taxon>
        <taxon>Tepidanaerobacter</taxon>
    </lineage>
</organism>
<gene>
    <name evidence="1" type="ORF">TSYNT_8285</name>
</gene>
<sequence length="499" mass="59996">MDRVEKGLKDRLKKTQAIRMLGTGMDVGDLNDYAHEICLLLLLKIFRREITENPNRTRQDLIYMTEEILREMDFAASKEVAERLVDGVLWYKDPNRQDPFSCYIFDEETRTHELYKFRYLKPDREHSQWEKGGSTVYMLTEEAQEIIFITREILEEFGFDIEQFYTLQLIKSGNFNKAQNSVSNLIARVRTLIRREKDYRQDVLRNPQIIFMDSKNSRRKSEDEIKRQFEDEKKVFEDMFSWKNRLNSFPAEARAEAEQVFESLEVARALHDVLAKLVVENMAFEVEIRVKYPDSFWKTSDLTFKKDIWQNVIDKKGLANFDVLESLLNPLFSPEVDFIYPLEWAWEEQKIKKTETNEEIYEDFDEEETWQPKSADWDIIVELWEDIFDELMKNNEFSITELQDIDSFKKQKWLMQKKNIELFMMFVVTEVELKLEEQETNDDRLELFRRLCDKNPKYKKLIGRRISSVNEEDKEPLRWEELYVSPYKIKLLPSKSNLE</sequence>
<name>A0A0U9HIM0_9FIRM</name>
<dbReference type="OrthoDB" id="2498762at2"/>